<dbReference type="InterPro" id="IPR012334">
    <property type="entry name" value="Pectin_lyas_fold"/>
</dbReference>
<dbReference type="InterPro" id="IPR011050">
    <property type="entry name" value="Pectin_lyase_fold/virulence"/>
</dbReference>
<dbReference type="SUPFAM" id="SSF51126">
    <property type="entry name" value="Pectin lyase-like"/>
    <property type="match status" value="1"/>
</dbReference>
<sequence length="528" mass="58476">MAASETKSKVEVYPFYPSIHQLSDAYIVTVNGFNIPVTEHQPYDYAHFSMQGPVQITIAKTKKFGSVGEFSISPLKLGLMAKIKDNRIDFILNEPHYLIIKFDDRRELVLLADPLENDREAVDIRDCKVHVITSKTYLADNKGKDYATASIQSAINDATTTGGGIVYIPPGIYKTGNLILKSNVHLYLSGGSVLRYTGAPEIYEPLFTKFDRKFTYWIRTDLDSSNIKITGRGIIDGDGKATYSNPKNLGVTLLAPTRTTNFFFSGPILKEASFWNTIVMYSNTISFSNLKLLDRFDMGENDGIDIVESSSVIVKRAIAISWDDPFSTKTYDPGQAGGFEKIPGPALAIRDVLFEELVSWTGLFGVKIGQGFQQPQSHVTFRDVVVYDCSCAIGIHHKYGDGLGSNILFENVDVERISSTVSERRTWLALFVERDNQKGVVGTFGDVTVRNVVIRDMGITGGEIRGWNSSIGVGKVTLEKIEPKALGRTARTLEEMGITKIEYAPSIKIVAQGACLKFCKSPSRSFQK</sequence>
<dbReference type="Proteomes" id="UP000298493">
    <property type="component" value="Unassembled WGS sequence"/>
</dbReference>
<dbReference type="AlphaFoldDB" id="A0A4Z1PC75"/>
<organism evidence="2 3">
    <name type="scientific">Venturia nashicola</name>
    <dbReference type="NCBI Taxonomy" id="86259"/>
    <lineage>
        <taxon>Eukaryota</taxon>
        <taxon>Fungi</taxon>
        <taxon>Dikarya</taxon>
        <taxon>Ascomycota</taxon>
        <taxon>Pezizomycotina</taxon>
        <taxon>Dothideomycetes</taxon>
        <taxon>Pleosporomycetidae</taxon>
        <taxon>Venturiales</taxon>
        <taxon>Venturiaceae</taxon>
        <taxon>Venturia</taxon>
    </lineage>
</organism>
<name>A0A4Z1PC75_9PEZI</name>
<dbReference type="PANTHER" id="PTHR31339:SF9">
    <property type="entry name" value="PLASMIN AND FIBRONECTIN-BINDING PROTEIN A"/>
    <property type="match status" value="1"/>
</dbReference>
<dbReference type="STRING" id="86259.A0A4Z1PC75"/>
<keyword evidence="3" id="KW-1185">Reference proteome</keyword>
<comment type="caution">
    <text evidence="2">The sequence shown here is derived from an EMBL/GenBank/DDBJ whole genome shotgun (WGS) entry which is preliminary data.</text>
</comment>
<evidence type="ECO:0000259" key="1">
    <source>
        <dbReference type="Pfam" id="PF12708"/>
    </source>
</evidence>
<evidence type="ECO:0000313" key="3">
    <source>
        <dbReference type="Proteomes" id="UP000298493"/>
    </source>
</evidence>
<dbReference type="Gene3D" id="2.160.20.10">
    <property type="entry name" value="Single-stranded right-handed beta-helix, Pectin lyase-like"/>
    <property type="match status" value="1"/>
</dbReference>
<dbReference type="EMBL" id="SNSC02000007">
    <property type="protein sequence ID" value="TID22776.1"/>
    <property type="molecule type" value="Genomic_DNA"/>
</dbReference>
<accession>A0A4Z1PC75</accession>
<dbReference type="InterPro" id="IPR024535">
    <property type="entry name" value="RHGA/B-epi-like_pectate_lyase"/>
</dbReference>
<dbReference type="Pfam" id="PF12708">
    <property type="entry name" value="Pect-lyase_RHGA_epim"/>
    <property type="match status" value="1"/>
</dbReference>
<reference evidence="2 3" key="1">
    <citation type="submission" date="2019-04" db="EMBL/GenBank/DDBJ databases">
        <title>High contiguity whole genome sequence and gene annotation resource for two Venturia nashicola isolates.</title>
        <authorList>
            <person name="Prokchorchik M."/>
            <person name="Won K."/>
            <person name="Lee Y."/>
            <person name="Choi E.D."/>
            <person name="Segonzac C."/>
            <person name="Sohn K.H."/>
        </authorList>
    </citation>
    <scope>NUCLEOTIDE SEQUENCE [LARGE SCALE GENOMIC DNA]</scope>
    <source>
        <strain evidence="2 3">PRI2</strain>
    </source>
</reference>
<proteinExistence type="predicted"/>
<dbReference type="PANTHER" id="PTHR31339">
    <property type="entry name" value="PECTIN LYASE-RELATED"/>
    <property type="match status" value="1"/>
</dbReference>
<feature type="domain" description="Rhamnogalacturonase A/B/Epimerase-like pectate lyase" evidence="1">
    <location>
        <begin position="135"/>
        <end position="187"/>
    </location>
</feature>
<gene>
    <name evidence="2" type="ORF">E6O75_ATG01950</name>
</gene>
<protein>
    <submittedName>
        <fullName evidence="2">Coagulation factor 5/8 type domain-containing protein</fullName>
    </submittedName>
</protein>
<dbReference type="InterPro" id="IPR051801">
    <property type="entry name" value="GH28_Enzymes"/>
</dbReference>
<evidence type="ECO:0000313" key="2">
    <source>
        <dbReference type="EMBL" id="TID22776.1"/>
    </source>
</evidence>